<feature type="compositionally biased region" description="Basic and acidic residues" evidence="1">
    <location>
        <begin position="77"/>
        <end position="91"/>
    </location>
</feature>
<evidence type="ECO:0000313" key="3">
    <source>
        <dbReference type="Proteomes" id="UP000192726"/>
    </source>
</evidence>
<gene>
    <name evidence="2" type="ORF">B1H19_17740</name>
</gene>
<feature type="region of interest" description="Disordered" evidence="1">
    <location>
        <begin position="77"/>
        <end position="99"/>
    </location>
</feature>
<dbReference type="KEGG" id="sgv:B1H19_17740"/>
<evidence type="ECO:0000256" key="1">
    <source>
        <dbReference type="SAM" id="MobiDB-lite"/>
    </source>
</evidence>
<name>A0A1V0TS82_9ACTN</name>
<keyword evidence="3" id="KW-1185">Reference proteome</keyword>
<dbReference type="EMBL" id="CP020569">
    <property type="protein sequence ID" value="ARF55777.1"/>
    <property type="molecule type" value="Genomic_DNA"/>
</dbReference>
<accession>A0A1V0TS82</accession>
<proteinExistence type="predicted"/>
<dbReference type="AlphaFoldDB" id="A0A1V0TS82"/>
<sequence length="99" mass="11040">MTGFGKQVKRASDHVEESRDYVKKSCEMFAMDVGPISTVAQLWDGGHTDVVDRVQNTLKALHRILASSSAELLSSARHYDATDHDESRKMDATYPASKR</sequence>
<dbReference type="STRING" id="553510.B1H19_17740"/>
<evidence type="ECO:0008006" key="4">
    <source>
        <dbReference type="Google" id="ProtNLM"/>
    </source>
</evidence>
<protein>
    <recommendedName>
        <fullName evidence="4">ESX-1 secretion-associated protein</fullName>
    </recommendedName>
</protein>
<dbReference type="Proteomes" id="UP000192726">
    <property type="component" value="Chromosome"/>
</dbReference>
<evidence type="ECO:0000313" key="2">
    <source>
        <dbReference type="EMBL" id="ARF55777.1"/>
    </source>
</evidence>
<reference evidence="2 3" key="1">
    <citation type="submission" date="2017-04" db="EMBL/GenBank/DDBJ databases">
        <title>Complete Genome Sequence of Streptomyces gilvosporeus F607, a Capable Producer of Natamycin.</title>
        <authorList>
            <person name="Zong G."/>
            <person name="Zhong C."/>
            <person name="Fu J."/>
            <person name="Qin R."/>
            <person name="Cao G."/>
        </authorList>
    </citation>
    <scope>NUCLEOTIDE SEQUENCE [LARGE SCALE GENOMIC DNA]</scope>
    <source>
        <strain evidence="2 3">F607</strain>
    </source>
</reference>
<organism evidence="2 3">
    <name type="scientific">Streptomyces gilvosporeus</name>
    <dbReference type="NCBI Taxonomy" id="553510"/>
    <lineage>
        <taxon>Bacteria</taxon>
        <taxon>Bacillati</taxon>
        <taxon>Actinomycetota</taxon>
        <taxon>Actinomycetes</taxon>
        <taxon>Kitasatosporales</taxon>
        <taxon>Streptomycetaceae</taxon>
        <taxon>Streptomyces</taxon>
    </lineage>
</organism>